<name>J9GA78_9ZZZZ</name>
<proteinExistence type="predicted"/>
<organism evidence="1">
    <name type="scientific">gut metagenome</name>
    <dbReference type="NCBI Taxonomy" id="749906"/>
    <lineage>
        <taxon>unclassified sequences</taxon>
        <taxon>metagenomes</taxon>
        <taxon>organismal metagenomes</taxon>
    </lineage>
</organism>
<protein>
    <submittedName>
        <fullName evidence="1">Uncharacterized protein</fullName>
    </submittedName>
</protein>
<evidence type="ECO:0000313" key="1">
    <source>
        <dbReference type="EMBL" id="EJW98657.1"/>
    </source>
</evidence>
<feature type="non-terminal residue" evidence="1">
    <location>
        <position position="1"/>
    </location>
</feature>
<comment type="caution">
    <text evidence="1">The sequence shown here is derived from an EMBL/GenBank/DDBJ whole genome shotgun (WGS) entry which is preliminary data.</text>
</comment>
<dbReference type="EMBL" id="AMCI01004163">
    <property type="protein sequence ID" value="EJW98657.1"/>
    <property type="molecule type" value="Genomic_DNA"/>
</dbReference>
<dbReference type="AlphaFoldDB" id="J9GA78"/>
<gene>
    <name evidence="1" type="ORF">EVA_13235</name>
</gene>
<reference evidence="1" key="1">
    <citation type="journal article" date="2012" name="PLoS ONE">
        <title>Gene sets for utilization of primary and secondary nutrition supplies in the distal gut of endangered iberian lynx.</title>
        <authorList>
            <person name="Alcaide M."/>
            <person name="Messina E."/>
            <person name="Richter M."/>
            <person name="Bargiela R."/>
            <person name="Peplies J."/>
            <person name="Huws S.A."/>
            <person name="Newbold C.J."/>
            <person name="Golyshin P.N."/>
            <person name="Simon M.A."/>
            <person name="Lopez G."/>
            <person name="Yakimov M.M."/>
            <person name="Ferrer M."/>
        </authorList>
    </citation>
    <scope>NUCLEOTIDE SEQUENCE</scope>
</reference>
<sequence>AKLAKRRIKLWVPEARFSCDNSTGCAAFAWRMSQK</sequence>
<accession>J9GA78</accession>